<reference evidence="12 13" key="1">
    <citation type="submission" date="2020-07" db="EMBL/GenBank/DDBJ databases">
        <title>Genomic Encyclopedia of Type Strains, Phase IV (KMG-IV): sequencing the most valuable type-strain genomes for metagenomic binning, comparative biology and taxonomic classification.</title>
        <authorList>
            <person name="Goeker M."/>
        </authorList>
    </citation>
    <scope>NUCLEOTIDE SEQUENCE [LARGE SCALE GENOMIC DNA]</scope>
    <source>
        <strain evidence="12 13">DSM 17721</strain>
    </source>
</reference>
<evidence type="ECO:0000256" key="3">
    <source>
        <dbReference type="ARBA" id="ARBA00022517"/>
    </source>
</evidence>
<feature type="region of interest" description="G4" evidence="8">
    <location>
        <begin position="131"/>
        <end position="134"/>
    </location>
</feature>
<dbReference type="Pfam" id="PF07650">
    <property type="entry name" value="KH_2"/>
    <property type="match status" value="1"/>
</dbReference>
<feature type="domain" description="KH type-2" evidence="10">
    <location>
        <begin position="204"/>
        <end position="290"/>
    </location>
</feature>
<dbReference type="EMBL" id="JACDUS010000001">
    <property type="protein sequence ID" value="MBA2880290.1"/>
    <property type="molecule type" value="Genomic_DNA"/>
</dbReference>
<dbReference type="FunFam" id="3.30.300.20:FF:000003">
    <property type="entry name" value="GTPase Era"/>
    <property type="match status" value="1"/>
</dbReference>
<dbReference type="NCBIfam" id="TIGR00436">
    <property type="entry name" value="era"/>
    <property type="match status" value="1"/>
</dbReference>
<dbReference type="RefSeq" id="WP_181549938.1">
    <property type="nucleotide sequence ID" value="NZ_JACDUS010000001.1"/>
</dbReference>
<evidence type="ECO:0000259" key="10">
    <source>
        <dbReference type="PROSITE" id="PS50823"/>
    </source>
</evidence>
<evidence type="ECO:0000256" key="9">
    <source>
        <dbReference type="RuleBase" id="RU003761"/>
    </source>
</evidence>
<keyword evidence="7" id="KW-0699">rRNA-binding</keyword>
<dbReference type="GO" id="GO:0070181">
    <property type="term" value="F:small ribosomal subunit rRNA binding"/>
    <property type="evidence" value="ECO:0007669"/>
    <property type="project" value="UniProtKB-UniRule"/>
</dbReference>
<dbReference type="Proteomes" id="UP000525298">
    <property type="component" value="Unassembled WGS sequence"/>
</dbReference>
<dbReference type="GO" id="GO:0043024">
    <property type="term" value="F:ribosomal small subunit binding"/>
    <property type="evidence" value="ECO:0007669"/>
    <property type="project" value="TreeGrafter"/>
</dbReference>
<feature type="region of interest" description="G2" evidence="8">
    <location>
        <begin position="47"/>
        <end position="51"/>
    </location>
</feature>
<dbReference type="NCBIfam" id="NF000908">
    <property type="entry name" value="PRK00089.1"/>
    <property type="match status" value="1"/>
</dbReference>
<evidence type="ECO:0000313" key="13">
    <source>
        <dbReference type="Proteomes" id="UP000525298"/>
    </source>
</evidence>
<accession>A0A7W0C6W6</accession>
<feature type="region of interest" description="G1" evidence="8">
    <location>
        <begin position="21"/>
        <end position="28"/>
    </location>
</feature>
<name>A0A7W0C6W6_9BACT</name>
<feature type="region of interest" description="G3" evidence="8">
    <location>
        <begin position="68"/>
        <end position="71"/>
    </location>
</feature>
<keyword evidence="7" id="KW-0963">Cytoplasm</keyword>
<feature type="domain" description="Era-type G" evidence="11">
    <location>
        <begin position="13"/>
        <end position="181"/>
    </location>
</feature>
<protein>
    <recommendedName>
        <fullName evidence="2 7">GTPase Era</fullName>
    </recommendedName>
</protein>
<dbReference type="GO" id="GO:0005829">
    <property type="term" value="C:cytosol"/>
    <property type="evidence" value="ECO:0007669"/>
    <property type="project" value="TreeGrafter"/>
</dbReference>
<dbReference type="AlphaFoldDB" id="A0A7W0C6W6"/>
<dbReference type="InterPro" id="IPR027417">
    <property type="entry name" value="P-loop_NTPase"/>
</dbReference>
<keyword evidence="5 7" id="KW-0694">RNA-binding</keyword>
<sequence length="304" mass="33250">MNFSSSNTQDDFHSGFAAITGAPNAGKSTLLNAMIGEKISITSPKPQTTRNRIAGIVHGTGYQIVFLDTPGVHKSDKLFNRKIVDVALSAMDEVDLILMIADASDPSPASESLLVDKIGEKKPLPAVLALNKVDLVDKPLLLEQIQKWAALDIFSEIVPISAKTGLQVPQLMAAMAGHLPPGPPYYPEDALTDAPERFIVAEMIREKVFAHTGQEIPYSTAVTIERFAGDEKKDMVRIHAAIHVERDSQKGIVIGNRGRMLKTIGSEARKDIESLLGTRVFLELFVRVEKDWSKKPGSIRKLGY</sequence>
<dbReference type="PANTHER" id="PTHR42698">
    <property type="entry name" value="GTPASE ERA"/>
    <property type="match status" value="1"/>
</dbReference>
<evidence type="ECO:0000256" key="5">
    <source>
        <dbReference type="ARBA" id="ARBA00022884"/>
    </source>
</evidence>
<keyword evidence="3 7" id="KW-0690">Ribosome biogenesis</keyword>
<dbReference type="GO" id="GO:0000028">
    <property type="term" value="P:ribosomal small subunit assembly"/>
    <property type="evidence" value="ECO:0007669"/>
    <property type="project" value="TreeGrafter"/>
</dbReference>
<feature type="region of interest" description="G5" evidence="8">
    <location>
        <begin position="160"/>
        <end position="162"/>
    </location>
</feature>
<dbReference type="Gene3D" id="3.40.50.300">
    <property type="entry name" value="P-loop containing nucleotide triphosphate hydrolases"/>
    <property type="match status" value="1"/>
</dbReference>
<comment type="caution">
    <text evidence="12">The sequence shown here is derived from an EMBL/GenBank/DDBJ whole genome shotgun (WGS) entry which is preliminary data.</text>
</comment>
<evidence type="ECO:0000259" key="11">
    <source>
        <dbReference type="PROSITE" id="PS51713"/>
    </source>
</evidence>
<dbReference type="InterPro" id="IPR030388">
    <property type="entry name" value="G_ERA_dom"/>
</dbReference>
<dbReference type="Gene3D" id="3.30.300.20">
    <property type="match status" value="1"/>
</dbReference>
<dbReference type="InterPro" id="IPR015946">
    <property type="entry name" value="KH_dom-like_a/b"/>
</dbReference>
<keyword evidence="6 7" id="KW-0342">GTP-binding</keyword>
<dbReference type="CDD" id="cd22534">
    <property type="entry name" value="KH-II_Era"/>
    <property type="match status" value="1"/>
</dbReference>
<feature type="binding site" evidence="7">
    <location>
        <begin position="21"/>
        <end position="28"/>
    </location>
    <ligand>
        <name>GTP</name>
        <dbReference type="ChEBI" id="CHEBI:37565"/>
    </ligand>
</feature>
<keyword evidence="4 7" id="KW-0547">Nucleotide-binding</keyword>
<keyword evidence="7" id="KW-0472">Membrane</keyword>
<dbReference type="PROSITE" id="PS51713">
    <property type="entry name" value="G_ERA"/>
    <property type="match status" value="1"/>
</dbReference>
<evidence type="ECO:0000256" key="2">
    <source>
        <dbReference type="ARBA" id="ARBA00020484"/>
    </source>
</evidence>
<feature type="binding site" evidence="7">
    <location>
        <begin position="68"/>
        <end position="72"/>
    </location>
    <ligand>
        <name>GTP</name>
        <dbReference type="ChEBI" id="CHEBI:37565"/>
    </ligand>
</feature>
<comment type="function">
    <text evidence="7">An essential GTPase that binds both GDP and GTP, with rapid nucleotide exchange. Plays a role in 16S rRNA processing and 30S ribosomal subunit biogenesis and possibly also in cell cycle regulation and energy metabolism.</text>
</comment>
<comment type="subunit">
    <text evidence="7">Monomer.</text>
</comment>
<dbReference type="InterPro" id="IPR004044">
    <property type="entry name" value="KH_dom_type_2"/>
</dbReference>
<evidence type="ECO:0000256" key="8">
    <source>
        <dbReference type="PROSITE-ProRule" id="PRU01050"/>
    </source>
</evidence>
<evidence type="ECO:0000256" key="4">
    <source>
        <dbReference type="ARBA" id="ARBA00022741"/>
    </source>
</evidence>
<dbReference type="NCBIfam" id="TIGR00231">
    <property type="entry name" value="small_GTP"/>
    <property type="match status" value="1"/>
</dbReference>
<evidence type="ECO:0000256" key="1">
    <source>
        <dbReference type="ARBA" id="ARBA00007921"/>
    </source>
</evidence>
<dbReference type="SUPFAM" id="SSF54814">
    <property type="entry name" value="Prokaryotic type KH domain (KH-domain type II)"/>
    <property type="match status" value="1"/>
</dbReference>
<dbReference type="GO" id="GO:0005525">
    <property type="term" value="F:GTP binding"/>
    <property type="evidence" value="ECO:0007669"/>
    <property type="project" value="UniProtKB-UniRule"/>
</dbReference>
<dbReference type="GO" id="GO:0003924">
    <property type="term" value="F:GTPase activity"/>
    <property type="evidence" value="ECO:0007669"/>
    <property type="project" value="UniProtKB-UniRule"/>
</dbReference>
<evidence type="ECO:0000313" key="12">
    <source>
        <dbReference type="EMBL" id="MBA2880290.1"/>
    </source>
</evidence>
<gene>
    <name evidence="7" type="primary">era</name>
    <name evidence="12" type="ORF">HNR65_000597</name>
</gene>
<dbReference type="InterPro" id="IPR005662">
    <property type="entry name" value="GTPase_Era-like"/>
</dbReference>
<organism evidence="12 13">
    <name type="scientific">Desulfosalsimonas propionicica</name>
    <dbReference type="NCBI Taxonomy" id="332175"/>
    <lineage>
        <taxon>Bacteria</taxon>
        <taxon>Pseudomonadati</taxon>
        <taxon>Thermodesulfobacteriota</taxon>
        <taxon>Desulfobacteria</taxon>
        <taxon>Desulfobacterales</taxon>
        <taxon>Desulfosalsimonadaceae</taxon>
        <taxon>Desulfosalsimonas</taxon>
    </lineage>
</organism>
<evidence type="ECO:0000256" key="7">
    <source>
        <dbReference type="HAMAP-Rule" id="MF_00367"/>
    </source>
</evidence>
<dbReference type="PROSITE" id="PS50823">
    <property type="entry name" value="KH_TYPE_2"/>
    <property type="match status" value="1"/>
</dbReference>
<dbReference type="GO" id="GO:0005886">
    <property type="term" value="C:plasma membrane"/>
    <property type="evidence" value="ECO:0007669"/>
    <property type="project" value="UniProtKB-SubCell"/>
</dbReference>
<dbReference type="SUPFAM" id="SSF52540">
    <property type="entry name" value="P-loop containing nucleoside triphosphate hydrolases"/>
    <property type="match status" value="1"/>
</dbReference>
<dbReference type="InterPro" id="IPR009019">
    <property type="entry name" value="KH_sf_prok-type"/>
</dbReference>
<feature type="binding site" evidence="7">
    <location>
        <begin position="131"/>
        <end position="134"/>
    </location>
    <ligand>
        <name>GTP</name>
        <dbReference type="ChEBI" id="CHEBI:37565"/>
    </ligand>
</feature>
<keyword evidence="7" id="KW-1003">Cell membrane</keyword>
<proteinExistence type="inferred from homology"/>
<dbReference type="InterPro" id="IPR006073">
    <property type="entry name" value="GTP-bd"/>
</dbReference>
<keyword evidence="13" id="KW-1185">Reference proteome</keyword>
<comment type="similarity">
    <text evidence="1 7 8 9">Belongs to the TRAFAC class TrmE-Era-EngA-EngB-Septin-like GTPase superfamily. Era GTPase family.</text>
</comment>
<dbReference type="CDD" id="cd04163">
    <property type="entry name" value="Era"/>
    <property type="match status" value="1"/>
</dbReference>
<dbReference type="Pfam" id="PF01926">
    <property type="entry name" value="MMR_HSR1"/>
    <property type="match status" value="1"/>
</dbReference>
<dbReference type="InterPro" id="IPR005225">
    <property type="entry name" value="Small_GTP-bd"/>
</dbReference>
<comment type="subcellular location">
    <subcellularLocation>
        <location evidence="7">Cytoplasm</location>
    </subcellularLocation>
    <subcellularLocation>
        <location evidence="7">Cell membrane</location>
        <topology evidence="7">Peripheral membrane protein</topology>
    </subcellularLocation>
</comment>
<dbReference type="HAMAP" id="MF_00367">
    <property type="entry name" value="GTPase_Era"/>
    <property type="match status" value="1"/>
</dbReference>
<dbReference type="PANTHER" id="PTHR42698:SF1">
    <property type="entry name" value="GTPASE ERA, MITOCHONDRIAL"/>
    <property type="match status" value="1"/>
</dbReference>
<evidence type="ECO:0000256" key="6">
    <source>
        <dbReference type="ARBA" id="ARBA00023134"/>
    </source>
</evidence>